<reference evidence="1 2" key="1">
    <citation type="submission" date="2020-08" db="EMBL/GenBank/DDBJ databases">
        <title>Genomic Encyclopedia of Type Strains, Phase IV (KMG-IV): sequencing the most valuable type-strain genomes for metagenomic binning, comparative biology and taxonomic classification.</title>
        <authorList>
            <person name="Goeker M."/>
        </authorList>
    </citation>
    <scope>NUCLEOTIDE SEQUENCE [LARGE SCALE GENOMIC DNA]</scope>
    <source>
        <strain evidence="1 2">DSM 100774</strain>
    </source>
</reference>
<name>A0A7W6P4K7_9SPHI</name>
<evidence type="ECO:0000313" key="1">
    <source>
        <dbReference type="EMBL" id="MBB4107689.1"/>
    </source>
</evidence>
<gene>
    <name evidence="1" type="ORF">GGQ60_001670</name>
</gene>
<sequence length="87" mass="10012">MIWNRYNSIKKRELLTMLLQARPVLQKEFGIDDILNNAARLVLGLKVVNKSAEPNNIFPNNLPEQMTSDMVDKILKHELCMVMICQG</sequence>
<dbReference type="Proteomes" id="UP000532273">
    <property type="component" value="Unassembled WGS sequence"/>
</dbReference>
<organism evidence="1 2">
    <name type="scientific">Pedobacter zeae</name>
    <dbReference type="NCBI Taxonomy" id="1737356"/>
    <lineage>
        <taxon>Bacteria</taxon>
        <taxon>Pseudomonadati</taxon>
        <taxon>Bacteroidota</taxon>
        <taxon>Sphingobacteriia</taxon>
        <taxon>Sphingobacteriales</taxon>
        <taxon>Sphingobacteriaceae</taxon>
        <taxon>Pedobacter</taxon>
    </lineage>
</organism>
<proteinExistence type="predicted"/>
<protein>
    <submittedName>
        <fullName evidence="1">Uncharacterized protein</fullName>
    </submittedName>
</protein>
<dbReference type="AlphaFoldDB" id="A0A7W6P4K7"/>
<comment type="caution">
    <text evidence="1">The sequence shown here is derived from an EMBL/GenBank/DDBJ whole genome shotgun (WGS) entry which is preliminary data.</text>
</comment>
<dbReference type="EMBL" id="JACIEF010000002">
    <property type="protein sequence ID" value="MBB4107689.1"/>
    <property type="molecule type" value="Genomic_DNA"/>
</dbReference>
<evidence type="ECO:0000313" key="2">
    <source>
        <dbReference type="Proteomes" id="UP000532273"/>
    </source>
</evidence>
<accession>A0A7W6P4K7</accession>